<dbReference type="RefSeq" id="WP_003960542.1">
    <property type="nucleotide sequence ID" value="NZ_CM000913.1"/>
</dbReference>
<dbReference type="InterPro" id="IPR012001">
    <property type="entry name" value="Thiamin_PyroP_enz_TPP-bd_dom"/>
</dbReference>
<dbReference type="InterPro" id="IPR030817">
    <property type="entry name" value="Myo_inos_IolD"/>
</dbReference>
<keyword evidence="2 3" id="KW-0786">Thiamine pyrophosphate</keyword>
<dbReference type="CDD" id="cd07035">
    <property type="entry name" value="TPP_PYR_POX_like"/>
    <property type="match status" value="1"/>
</dbReference>
<dbReference type="eggNOG" id="COG3962">
    <property type="taxonomic scope" value="Bacteria"/>
</dbReference>
<proteinExistence type="inferred from homology"/>
<dbReference type="PANTHER" id="PTHR18968:SF9">
    <property type="entry name" value="3D-(3,5_4)-TRIHYDROXYCYCLOHEXANE-1,2-DIONE HYDROLASE"/>
    <property type="match status" value="1"/>
</dbReference>
<dbReference type="Pfam" id="PF00205">
    <property type="entry name" value="TPP_enzyme_M"/>
    <property type="match status" value="1"/>
</dbReference>
<evidence type="ECO:0000313" key="8">
    <source>
        <dbReference type="EMBL" id="EFG06973.1"/>
    </source>
</evidence>
<dbReference type="EC" id="3.7.1.-" evidence="8"/>
<dbReference type="GO" id="GO:0016823">
    <property type="term" value="F:hydrolase activity, acting on acid carbon-carbon bonds, in ketonic substances"/>
    <property type="evidence" value="ECO:0007669"/>
    <property type="project" value="InterPro"/>
</dbReference>
<dbReference type="PANTHER" id="PTHR18968">
    <property type="entry name" value="THIAMINE PYROPHOSPHATE ENZYMES"/>
    <property type="match status" value="1"/>
</dbReference>
<dbReference type="SUPFAM" id="SSF52467">
    <property type="entry name" value="DHS-like NAD/FAD-binding domain"/>
    <property type="match status" value="1"/>
</dbReference>
<name>E2Q4D5_STRCL</name>
<dbReference type="AlphaFoldDB" id="E2Q4D5"/>
<dbReference type="GO" id="GO:0009099">
    <property type="term" value="P:L-valine biosynthetic process"/>
    <property type="evidence" value="ECO:0007669"/>
    <property type="project" value="TreeGrafter"/>
</dbReference>
<dbReference type="GO" id="GO:0050660">
    <property type="term" value="F:flavin adenine dinucleotide binding"/>
    <property type="evidence" value="ECO:0007669"/>
    <property type="project" value="TreeGrafter"/>
</dbReference>
<dbReference type="Pfam" id="PF02775">
    <property type="entry name" value="TPP_enzyme_C"/>
    <property type="match status" value="1"/>
</dbReference>
<dbReference type="GO" id="GO:0030976">
    <property type="term" value="F:thiamine pyrophosphate binding"/>
    <property type="evidence" value="ECO:0007669"/>
    <property type="project" value="InterPro"/>
</dbReference>
<evidence type="ECO:0000259" key="6">
    <source>
        <dbReference type="Pfam" id="PF02775"/>
    </source>
</evidence>
<dbReference type="GO" id="GO:0009097">
    <property type="term" value="P:isoleucine biosynthetic process"/>
    <property type="evidence" value="ECO:0007669"/>
    <property type="project" value="TreeGrafter"/>
</dbReference>
<dbReference type="OrthoDB" id="3194735at2"/>
<evidence type="ECO:0000256" key="1">
    <source>
        <dbReference type="ARBA" id="ARBA00007812"/>
    </source>
</evidence>
<dbReference type="InterPro" id="IPR029035">
    <property type="entry name" value="DHS-like_NAD/FAD-binding_dom"/>
</dbReference>
<reference evidence="8 9" key="1">
    <citation type="journal article" date="2010" name="Genome Biol. Evol.">
        <title>The sequence of a 1.8-mb bacterial linear plasmid reveals a rich evolutionary reservoir of secondary metabolic pathways.</title>
        <authorList>
            <person name="Medema M.H."/>
            <person name="Trefzer A."/>
            <person name="Kovalchuk A."/>
            <person name="van den Berg M."/>
            <person name="Mueller U."/>
            <person name="Heijne W."/>
            <person name="Wu L."/>
            <person name="Alam M.T."/>
            <person name="Ronning C.M."/>
            <person name="Nierman W.C."/>
            <person name="Bovenberg R.A.L."/>
            <person name="Breitling R."/>
            <person name="Takano E."/>
        </authorList>
    </citation>
    <scope>NUCLEOTIDE SEQUENCE [LARGE SCALE GENOMIC DNA]</scope>
    <source>
        <strain evidence="9">ATCC 27064 / DSM 738 / JCM 4710 / NBRC 13307 / NCIMB 12785 / NRRL 3585 / VKM Ac-602</strain>
    </source>
</reference>
<feature type="compositionally biased region" description="Low complexity" evidence="4">
    <location>
        <begin position="1"/>
        <end position="16"/>
    </location>
</feature>
<feature type="domain" description="Thiamine pyrophosphate enzyme TPP-binding" evidence="6">
    <location>
        <begin position="446"/>
        <end position="602"/>
    </location>
</feature>
<dbReference type="STRING" id="1901.BB341_18835"/>
<feature type="domain" description="Thiamine pyrophosphate enzyme N-terminal TPP-binding" evidence="7">
    <location>
        <begin position="87"/>
        <end position="152"/>
    </location>
</feature>
<dbReference type="Gene3D" id="3.40.50.1220">
    <property type="entry name" value="TPP-binding domain"/>
    <property type="match status" value="1"/>
</dbReference>
<dbReference type="InterPro" id="IPR012000">
    <property type="entry name" value="Thiamin_PyroP_enz_cen_dom"/>
</dbReference>
<dbReference type="GO" id="GO:0005948">
    <property type="term" value="C:acetolactate synthase complex"/>
    <property type="evidence" value="ECO:0007669"/>
    <property type="project" value="TreeGrafter"/>
</dbReference>
<keyword evidence="9" id="KW-1185">Reference proteome</keyword>
<accession>E2Q4D5</accession>
<comment type="similarity">
    <text evidence="1 3">Belongs to the TPP enzyme family.</text>
</comment>
<dbReference type="SUPFAM" id="SSF52518">
    <property type="entry name" value="Thiamin diphosphate-binding fold (THDP-binding)"/>
    <property type="match status" value="2"/>
</dbReference>
<dbReference type="InterPro" id="IPR045229">
    <property type="entry name" value="TPP_enz"/>
</dbReference>
<dbReference type="KEGG" id="sclf:BB341_18835"/>
<evidence type="ECO:0000313" key="9">
    <source>
        <dbReference type="Proteomes" id="UP000002357"/>
    </source>
</evidence>
<sequence length="653" mass="68615">MTTESAGTAAATGSAEVRARGRAGAGTGGTRRLTVAQALIMFLSRQYTERDGRRRRLIGATWGIFGHGNVAGIGQALLESGTGRDAAMPYYQGRNEQAMVHAAVGYARQSRRLSAHAVTTSIGPGATNLVTGAALATVNRLPVLLLPGDTFATRPADPVLQQLEVPYAGDVSVNDTLRPVSRYFDRITRPEALIPAALQAVRTLADPADTGAVTLALPQDVQAEAYDWPEEFFAERIWRVARPRPDTDALAAARRALATARRPLVVAGGGVHHSEAEDALRAFAERTGVPVASTQAGKGSLPYDHPADVGGIGHTGTATADELARTADLVIGVGTRWSDFTTASGTLFQNPDVRFLNVNITPFDAHKMAGLSLVGDARAVLTELADAAPAVPPAYPAEYGAAKERWESRVSTAYAAADPGARPTQSQLLGALDALVTGEDIVINAAGSLPGDLHKLWRARSADQYHVEYGYSCMGYEIPAAIGVAMAAPGRPVWALVGDGTYLMNPTEIVTAVQENIPVKVVIVQNHGYASIGGLSASVGGERFGTAYRHRAPDGTYSGDPLPVDLAANAAALGLRVLRAGTVAELRRALAAARASDVPTGVYVETATPDTVSGPPPAQAWWDVPVAETATRSAAVGAREEYERQRAARRRPL</sequence>
<protein>
    <submittedName>
        <fullName evidence="8">Putative IolD protein</fullName>
        <ecNumber evidence="8">3.7.1.-</ecNumber>
    </submittedName>
</protein>
<dbReference type="GO" id="GO:0003984">
    <property type="term" value="F:acetolactate synthase activity"/>
    <property type="evidence" value="ECO:0007669"/>
    <property type="project" value="TreeGrafter"/>
</dbReference>
<organism evidence="8 9">
    <name type="scientific">Streptomyces clavuligerus</name>
    <dbReference type="NCBI Taxonomy" id="1901"/>
    <lineage>
        <taxon>Bacteria</taxon>
        <taxon>Bacillati</taxon>
        <taxon>Actinomycetota</taxon>
        <taxon>Actinomycetes</taxon>
        <taxon>Kitasatosporales</taxon>
        <taxon>Streptomycetaceae</taxon>
        <taxon>Streptomyces</taxon>
    </lineage>
</organism>
<dbReference type="GO" id="GO:0019310">
    <property type="term" value="P:inositol catabolic process"/>
    <property type="evidence" value="ECO:0007669"/>
    <property type="project" value="InterPro"/>
</dbReference>
<dbReference type="InterPro" id="IPR029061">
    <property type="entry name" value="THDP-binding"/>
</dbReference>
<dbReference type="EMBL" id="CM000913">
    <property type="protein sequence ID" value="EFG06973.1"/>
    <property type="molecule type" value="Genomic_DNA"/>
</dbReference>
<gene>
    <name evidence="8" type="primary">iolD</name>
    <name evidence="8" type="ORF">SCLAV_1900</name>
</gene>
<evidence type="ECO:0000256" key="4">
    <source>
        <dbReference type="SAM" id="MobiDB-lite"/>
    </source>
</evidence>
<feature type="region of interest" description="Disordered" evidence="4">
    <location>
        <begin position="1"/>
        <end position="28"/>
    </location>
</feature>
<dbReference type="InterPro" id="IPR011766">
    <property type="entry name" value="TPP_enzyme_TPP-bd"/>
</dbReference>
<feature type="region of interest" description="Disordered" evidence="4">
    <location>
        <begin position="633"/>
        <end position="653"/>
    </location>
</feature>
<dbReference type="NCBIfam" id="TIGR04377">
    <property type="entry name" value="myo_inos_iolD"/>
    <property type="match status" value="1"/>
</dbReference>
<evidence type="ECO:0000259" key="7">
    <source>
        <dbReference type="Pfam" id="PF02776"/>
    </source>
</evidence>
<feature type="domain" description="Thiamine pyrophosphate enzyme central" evidence="5">
    <location>
        <begin position="251"/>
        <end position="384"/>
    </location>
</feature>
<dbReference type="Proteomes" id="UP000002357">
    <property type="component" value="Chromosome"/>
</dbReference>
<dbReference type="GO" id="GO:0000287">
    <property type="term" value="F:magnesium ion binding"/>
    <property type="evidence" value="ECO:0007669"/>
    <property type="project" value="InterPro"/>
</dbReference>
<dbReference type="Pfam" id="PF02776">
    <property type="entry name" value="TPP_enzyme_N"/>
    <property type="match status" value="1"/>
</dbReference>
<keyword evidence="8" id="KW-0378">Hydrolase</keyword>
<dbReference type="GeneID" id="93731508"/>
<evidence type="ECO:0000256" key="3">
    <source>
        <dbReference type="RuleBase" id="RU362132"/>
    </source>
</evidence>
<dbReference type="Gene3D" id="3.40.50.970">
    <property type="match status" value="2"/>
</dbReference>
<evidence type="ECO:0000256" key="2">
    <source>
        <dbReference type="ARBA" id="ARBA00023052"/>
    </source>
</evidence>
<evidence type="ECO:0000259" key="5">
    <source>
        <dbReference type="Pfam" id="PF00205"/>
    </source>
</evidence>